<feature type="compositionally biased region" description="Low complexity" evidence="1">
    <location>
        <begin position="165"/>
        <end position="175"/>
    </location>
</feature>
<dbReference type="KEGG" id="ota:OT_ostta01g01150"/>
<keyword evidence="3" id="KW-1185">Reference proteome</keyword>
<gene>
    <name evidence="2" type="ORF">OT_ostta01g01150</name>
</gene>
<accession>A0A090LXL3</accession>
<feature type="compositionally biased region" description="Low complexity" evidence="1">
    <location>
        <begin position="230"/>
        <end position="258"/>
    </location>
</feature>
<name>A0A090LXL3_OSTTA</name>
<dbReference type="Proteomes" id="UP000009170">
    <property type="component" value="Unassembled WGS sequence"/>
</dbReference>
<protein>
    <submittedName>
        <fullName evidence="2">Unnamed product</fullName>
    </submittedName>
</protein>
<feature type="compositionally biased region" description="Acidic residues" evidence="1">
    <location>
        <begin position="265"/>
        <end position="275"/>
    </location>
</feature>
<feature type="compositionally biased region" description="Acidic residues" evidence="1">
    <location>
        <begin position="1"/>
        <end position="12"/>
    </location>
</feature>
<evidence type="ECO:0000313" key="2">
    <source>
        <dbReference type="EMBL" id="CEF96546.1"/>
    </source>
</evidence>
<evidence type="ECO:0000256" key="1">
    <source>
        <dbReference type="SAM" id="MobiDB-lite"/>
    </source>
</evidence>
<dbReference type="AlphaFoldDB" id="A0A090LXL3"/>
<dbReference type="GeneID" id="9834703"/>
<proteinExistence type="predicted"/>
<feature type="region of interest" description="Disordered" evidence="1">
    <location>
        <begin position="1"/>
        <end position="140"/>
    </location>
</feature>
<comment type="caution">
    <text evidence="2">The sequence shown here is derived from an EMBL/GenBank/DDBJ whole genome shotgun (WGS) entry which is preliminary data.</text>
</comment>
<reference evidence="2 3" key="2">
    <citation type="journal article" date="2014" name="BMC Genomics">
        <title>An improved genome of the model marine alga Ostreococcus tauri unfolds by assessing Illumina de novo assemblies.</title>
        <authorList>
            <person name="Blanc-Mathieu R."/>
            <person name="Verhelst B."/>
            <person name="Derelle E."/>
            <person name="Rombauts S."/>
            <person name="Bouget F.Y."/>
            <person name="Carre I."/>
            <person name="Chateau A."/>
            <person name="Eyre-Walker A."/>
            <person name="Grimsley N."/>
            <person name="Moreau H."/>
            <person name="Piegu B."/>
            <person name="Rivals E."/>
            <person name="Schackwitz W."/>
            <person name="Van de Peer Y."/>
            <person name="Piganeau G."/>
        </authorList>
    </citation>
    <scope>NUCLEOTIDE SEQUENCE [LARGE SCALE GENOMIC DNA]</scope>
    <source>
        <strain evidence="3">OTTH 0595 / CCAP 157/2 / RCC745</strain>
    </source>
</reference>
<feature type="compositionally biased region" description="Basic and acidic residues" evidence="1">
    <location>
        <begin position="22"/>
        <end position="33"/>
    </location>
</feature>
<evidence type="ECO:0000313" key="3">
    <source>
        <dbReference type="Proteomes" id="UP000009170"/>
    </source>
</evidence>
<feature type="compositionally biased region" description="Acidic residues" evidence="1">
    <location>
        <begin position="64"/>
        <end position="74"/>
    </location>
</feature>
<reference evidence="3" key="1">
    <citation type="journal article" date="2006" name="Proc. Natl. Acad. Sci. U.S.A.">
        <title>Genome analysis of the smallest free-living eukaryote Ostreococcus tauri unveils many unique features.</title>
        <authorList>
            <person name="Derelle E."/>
            <person name="Ferraz C."/>
            <person name="Rombauts S."/>
            <person name="Rouze P."/>
            <person name="Worden A.Z."/>
            <person name="Robbens S."/>
            <person name="Partensky F."/>
            <person name="Degroeve S."/>
            <person name="Echeynie S."/>
            <person name="Cooke R."/>
            <person name="Saeys Y."/>
            <person name="Wuyts J."/>
            <person name="Jabbari K."/>
            <person name="Bowler C."/>
            <person name="Panaud O."/>
            <person name="Piegu B."/>
            <person name="Ball S.G."/>
            <person name="Ral J.-P."/>
            <person name="Bouget F.-Y."/>
            <person name="Piganeau G."/>
            <person name="De Baets B."/>
            <person name="Picard A."/>
            <person name="Delseny M."/>
            <person name="Demaille J."/>
            <person name="Van de Peer Y."/>
            <person name="Moreau H."/>
        </authorList>
    </citation>
    <scope>NUCLEOTIDE SEQUENCE [LARGE SCALE GENOMIC DNA]</scope>
    <source>
        <strain evidence="3">OTTH 0595 / CCAP 157/2 / RCC745</strain>
    </source>
</reference>
<dbReference type="RefSeq" id="XP_022838151.1">
    <property type="nucleotide sequence ID" value="XM_022985252.1"/>
</dbReference>
<organism evidence="2 3">
    <name type="scientific">Ostreococcus tauri</name>
    <name type="common">Marine green alga</name>
    <dbReference type="NCBI Taxonomy" id="70448"/>
    <lineage>
        <taxon>Eukaryota</taxon>
        <taxon>Viridiplantae</taxon>
        <taxon>Chlorophyta</taxon>
        <taxon>Mamiellophyceae</taxon>
        <taxon>Mamiellales</taxon>
        <taxon>Bathycoccaceae</taxon>
        <taxon>Ostreococcus</taxon>
    </lineage>
</organism>
<feature type="compositionally biased region" description="Low complexity" evidence="1">
    <location>
        <begin position="92"/>
        <end position="109"/>
    </location>
</feature>
<feature type="region of interest" description="Disordered" evidence="1">
    <location>
        <begin position="165"/>
        <end position="275"/>
    </location>
</feature>
<dbReference type="OrthoDB" id="1914453at2759"/>
<dbReference type="InParanoid" id="A0A090LXL3"/>
<sequence>MNAPESDDDEYEVVGYAGARSEVPETLREDGRRRNPSTNASSAIPLVDARAPTSARKAPKGFDWDDAESDDDVPEGLTTVGEDAEGVGVGRGTATPPGASTPSTPTTPRRSPRLAERSSVGAAVGENGGTPSPRTAARRARDAAIVAEALGVSADKARAAARAIRGGEAGMAGTKTKAKTKGTKRAAPGTKARGRAESSPKRAAKRSKAPPARASGGVLGRLTLLTQGVSRPTAAPGGASSSAPTPSAPALSARPSVPTRADVEQPMEDDIDDDVDIDDGGASDVEDEIPLTVAGAEHDENAGGLGALSRLPKMSSPTFVPRSSVGGSVSQRVRARDGGLLTTRFQRVMQNAKMVHAQFLKRVASNQLPSSRGALMFTVNNARLDASLTNCAGSVCDLHRATSDDYAESDIEHSRAIVIFNSTQAQELSLERGRRVAIYPPWREIDLPGRVDASTSNVDENVPRVILCAQNVLRLD</sequence>
<dbReference type="EMBL" id="CAID01000001">
    <property type="protein sequence ID" value="CEF96546.1"/>
    <property type="molecule type" value="Genomic_DNA"/>
</dbReference>